<dbReference type="SMART" id="SM00980">
    <property type="entry name" value="THAP"/>
    <property type="match status" value="1"/>
</dbReference>
<evidence type="ECO:0000256" key="4">
    <source>
        <dbReference type="ARBA" id="ARBA00023125"/>
    </source>
</evidence>
<proteinExistence type="inferred from homology"/>
<evidence type="ECO:0000256" key="2">
    <source>
        <dbReference type="ARBA" id="ARBA00022771"/>
    </source>
</evidence>
<dbReference type="Proteomes" id="UP000261500">
    <property type="component" value="Unplaced"/>
</dbReference>
<dbReference type="GO" id="GO:0003700">
    <property type="term" value="F:DNA-binding transcription factor activity"/>
    <property type="evidence" value="ECO:0007669"/>
    <property type="project" value="UniProtKB-UniRule"/>
</dbReference>
<evidence type="ECO:0000313" key="9">
    <source>
        <dbReference type="Proteomes" id="UP000261500"/>
    </source>
</evidence>
<keyword evidence="2 5" id="KW-0863">Zinc-finger</keyword>
<comment type="function">
    <text evidence="6">DNA-binding transcription regulator that regulates endothelial cell proliferation and G1/S cell-cycle progression. Specifically binds the 5'-[AT]NTNN[GT]GGCA[AGT]-3' core DNA sequence and acts by modulating expression of pRB-E2F cell-cycle target genes.</text>
</comment>
<dbReference type="SUPFAM" id="SSF57716">
    <property type="entry name" value="Glucocorticoid receptor-like (DNA-binding domain)"/>
    <property type="match status" value="1"/>
</dbReference>
<dbReference type="GO" id="GO:0000978">
    <property type="term" value="F:RNA polymerase II cis-regulatory region sequence-specific DNA binding"/>
    <property type="evidence" value="ECO:0007669"/>
    <property type="project" value="TreeGrafter"/>
</dbReference>
<dbReference type="PANTHER" id="PTHR46600">
    <property type="entry name" value="THAP DOMAIN-CONTAINING"/>
    <property type="match status" value="1"/>
</dbReference>
<evidence type="ECO:0000313" key="8">
    <source>
        <dbReference type="Ensembl" id="ENSPLAP00000029517.1"/>
    </source>
</evidence>
<keyword evidence="9" id="KW-1185">Reference proteome</keyword>
<evidence type="ECO:0000256" key="3">
    <source>
        <dbReference type="ARBA" id="ARBA00022833"/>
    </source>
</evidence>
<dbReference type="GeneTree" id="ENSGT00940000164656"/>
<comment type="subcellular location">
    <subcellularLocation>
        <location evidence="6">Nucleus</location>
        <location evidence="6">Nucleoplasm</location>
    </subcellularLocation>
</comment>
<comment type="similarity">
    <text evidence="6">Belongs to the THAP1 family.</text>
</comment>
<dbReference type="Ensembl" id="ENSPLAT00000024551.1">
    <property type="protein sequence ID" value="ENSPLAP00000029517.1"/>
    <property type="gene ID" value="ENSPLAG00000019800.1"/>
</dbReference>
<dbReference type="InterPro" id="IPR006612">
    <property type="entry name" value="THAP_Znf"/>
</dbReference>
<dbReference type="GO" id="GO:0001935">
    <property type="term" value="P:endothelial cell proliferation"/>
    <property type="evidence" value="ECO:0007669"/>
    <property type="project" value="UniProtKB-UniRule"/>
</dbReference>
<keyword evidence="4 5" id="KW-0238">DNA-binding</keyword>
<keyword evidence="3" id="KW-0862">Zinc</keyword>
<evidence type="ECO:0000256" key="6">
    <source>
        <dbReference type="RuleBase" id="RU369073"/>
    </source>
</evidence>
<dbReference type="PANTHER" id="PTHR46600:SF7">
    <property type="entry name" value="SI:DKEY-228B2.6-RELATED"/>
    <property type="match status" value="1"/>
</dbReference>
<dbReference type="PROSITE" id="PS50950">
    <property type="entry name" value="ZF_THAP"/>
    <property type="match status" value="1"/>
</dbReference>
<keyword evidence="1" id="KW-0479">Metal-binding</keyword>
<dbReference type="Gene3D" id="6.20.210.20">
    <property type="entry name" value="THAP domain"/>
    <property type="match status" value="1"/>
</dbReference>
<protein>
    <recommendedName>
        <fullName evidence="6">THAP domain-containing protein 1</fullName>
    </recommendedName>
</protein>
<dbReference type="SMART" id="SM00692">
    <property type="entry name" value="DM3"/>
    <property type="match status" value="1"/>
</dbReference>
<reference evidence="8" key="1">
    <citation type="submission" date="2025-08" db="UniProtKB">
        <authorList>
            <consortium name="Ensembl"/>
        </authorList>
    </citation>
    <scope>IDENTIFICATION</scope>
</reference>
<dbReference type="InterPro" id="IPR026516">
    <property type="entry name" value="THAP1/10"/>
</dbReference>
<dbReference type="Pfam" id="PF05485">
    <property type="entry name" value="THAP"/>
    <property type="match status" value="1"/>
</dbReference>
<accession>A0A3B3VXB6</accession>
<keyword evidence="6" id="KW-0131">Cell cycle</keyword>
<dbReference type="InterPro" id="IPR038441">
    <property type="entry name" value="THAP_Znf_sf"/>
</dbReference>
<dbReference type="GO" id="GO:0008270">
    <property type="term" value="F:zinc ion binding"/>
    <property type="evidence" value="ECO:0007669"/>
    <property type="project" value="UniProtKB-KW"/>
</dbReference>
<keyword evidence="6" id="KW-0805">Transcription regulation</keyword>
<organism evidence="8 9">
    <name type="scientific">Poecilia latipinna</name>
    <name type="common">sailfin molly</name>
    <dbReference type="NCBI Taxonomy" id="48699"/>
    <lineage>
        <taxon>Eukaryota</taxon>
        <taxon>Metazoa</taxon>
        <taxon>Chordata</taxon>
        <taxon>Craniata</taxon>
        <taxon>Vertebrata</taxon>
        <taxon>Euteleostomi</taxon>
        <taxon>Actinopterygii</taxon>
        <taxon>Neopterygii</taxon>
        <taxon>Teleostei</taxon>
        <taxon>Neoteleostei</taxon>
        <taxon>Acanthomorphata</taxon>
        <taxon>Ovalentaria</taxon>
        <taxon>Atherinomorphae</taxon>
        <taxon>Cyprinodontiformes</taxon>
        <taxon>Poeciliidae</taxon>
        <taxon>Poeciliinae</taxon>
        <taxon>Poecilia</taxon>
    </lineage>
</organism>
<evidence type="ECO:0000259" key="7">
    <source>
        <dbReference type="PROSITE" id="PS50950"/>
    </source>
</evidence>
<name>A0A3B3VXB6_9TELE</name>
<dbReference type="GO" id="GO:0005654">
    <property type="term" value="C:nucleoplasm"/>
    <property type="evidence" value="ECO:0007669"/>
    <property type="project" value="UniProtKB-SubCell"/>
</dbReference>
<reference evidence="8" key="2">
    <citation type="submission" date="2025-09" db="UniProtKB">
        <authorList>
            <consortium name="Ensembl"/>
        </authorList>
    </citation>
    <scope>IDENTIFICATION</scope>
</reference>
<dbReference type="STRING" id="48699.ENSPLAP00000029517"/>
<sequence>MKKSQKVTYLRATGTTSEFCCVPLCPVSSRCNKFVSFFNFPTDEELRKKWIVAIRRANLAIKAHTRVCSRHFKREDIQEPKSEIGRRRLKKGAVPALFQKQSTNDNTFKRLCLY</sequence>
<keyword evidence="6" id="KW-0804">Transcription</keyword>
<evidence type="ECO:0000256" key="1">
    <source>
        <dbReference type="ARBA" id="ARBA00022723"/>
    </source>
</evidence>
<feature type="domain" description="THAP-type" evidence="7">
    <location>
        <begin position="16"/>
        <end position="98"/>
    </location>
</feature>
<evidence type="ECO:0000256" key="5">
    <source>
        <dbReference type="PROSITE-ProRule" id="PRU00309"/>
    </source>
</evidence>
<keyword evidence="6" id="KW-0539">Nucleus</keyword>
<keyword evidence="6" id="KW-0175">Coiled coil</keyword>
<dbReference type="AlphaFoldDB" id="A0A3B3VXB6"/>
<dbReference type="GO" id="GO:0006357">
    <property type="term" value="P:regulation of transcription by RNA polymerase II"/>
    <property type="evidence" value="ECO:0007669"/>
    <property type="project" value="TreeGrafter"/>
</dbReference>